<organism evidence="2 3">
    <name type="scientific">Aurantiacibacter atlanticus</name>
    <dbReference type="NCBI Taxonomy" id="1648404"/>
    <lineage>
        <taxon>Bacteria</taxon>
        <taxon>Pseudomonadati</taxon>
        <taxon>Pseudomonadota</taxon>
        <taxon>Alphaproteobacteria</taxon>
        <taxon>Sphingomonadales</taxon>
        <taxon>Erythrobacteraceae</taxon>
        <taxon>Aurantiacibacter</taxon>
    </lineage>
</organism>
<reference evidence="3" key="2">
    <citation type="submission" date="2015-04" db="EMBL/GenBank/DDBJ databases">
        <title>The complete genome sequence of Erythrobacter sp. s21-N3.</title>
        <authorList>
            <person name="Zhuang L."/>
            <person name="Liu Y."/>
            <person name="Shao Z."/>
        </authorList>
    </citation>
    <scope>NUCLEOTIDE SEQUENCE [LARGE SCALE GENOMIC DNA]</scope>
    <source>
        <strain evidence="3">s21-N3</strain>
    </source>
</reference>
<evidence type="ECO:0000313" key="2">
    <source>
        <dbReference type="EMBL" id="AKQ41552.2"/>
    </source>
</evidence>
<dbReference type="Pfam" id="PF06347">
    <property type="entry name" value="SH3_4"/>
    <property type="match status" value="1"/>
</dbReference>
<dbReference type="KEGG" id="ery:CP97_05225"/>
<evidence type="ECO:0000313" key="3">
    <source>
        <dbReference type="Proteomes" id="UP000059113"/>
    </source>
</evidence>
<evidence type="ECO:0008006" key="4">
    <source>
        <dbReference type="Google" id="ProtNLM"/>
    </source>
</evidence>
<name>A0A0H4VA85_9SPHN</name>
<protein>
    <recommendedName>
        <fullName evidence="4">SH3b domain-containing protein</fullName>
    </recommendedName>
</protein>
<sequence length="378" mass="41172">MTSDDPFGRRPHSVVEEFYRREKQRSDLIKQALGPTYALQQQMNALKPHLGLMSEMQNAGILGAVDQARKLHAEEFRSLNLLMSSQRLSGVTQAAMALSQHNDGLLSNIRNLSRSFDTGILATAKALQGNNSVLAAAMAASKWQDQWKSLAEQLSPGLLALRATAERAMILDMATLRATAEHLHGSAAYIAAQQVIEAQELAEALTHAETPDESAKLFVAFVAAIAAIFKALGDNTVDELRRQGLLGLLVITMTIMALPQLQPDPGMTAEEQQAYSELQEKVDDLQDSLRELIEAEGELSGEYVASLPRGELARKANIRSGPSGSAARIMVADAGTPIAVVKSEKRWRLVVYRDPLTEQLAQGWVYETLVAMVGDDQS</sequence>
<evidence type="ECO:0000256" key="1">
    <source>
        <dbReference type="SAM" id="Coils"/>
    </source>
</evidence>
<gene>
    <name evidence="2" type="ORF">CP97_05225</name>
</gene>
<dbReference type="InterPro" id="IPR010466">
    <property type="entry name" value="DUF1058"/>
</dbReference>
<keyword evidence="1" id="KW-0175">Coiled coil</keyword>
<reference evidence="2 3" key="1">
    <citation type="journal article" date="2015" name="Int. J. Syst. Evol. Microbiol.">
        <title>Erythrobacter atlanticus sp. nov., a bacterium from ocean sediment able to degrade polycyclic aromatic hydrocarbons.</title>
        <authorList>
            <person name="Zhuang L."/>
            <person name="Liu Y."/>
            <person name="Wang L."/>
            <person name="Wang W."/>
            <person name="Shao Z."/>
        </authorList>
    </citation>
    <scope>NUCLEOTIDE SEQUENCE [LARGE SCALE GENOMIC DNA]</scope>
    <source>
        <strain evidence="3">s21-N3</strain>
    </source>
</reference>
<keyword evidence="3" id="KW-1185">Reference proteome</keyword>
<dbReference type="Gene3D" id="2.30.30.40">
    <property type="entry name" value="SH3 Domains"/>
    <property type="match status" value="1"/>
</dbReference>
<feature type="coiled-coil region" evidence="1">
    <location>
        <begin position="268"/>
        <end position="298"/>
    </location>
</feature>
<dbReference type="EMBL" id="CP011310">
    <property type="protein sequence ID" value="AKQ41552.2"/>
    <property type="molecule type" value="Genomic_DNA"/>
</dbReference>
<dbReference type="AlphaFoldDB" id="A0A0H4VA85"/>
<proteinExistence type="predicted"/>
<dbReference type="Proteomes" id="UP000059113">
    <property type="component" value="Chromosome"/>
</dbReference>
<accession>A0A0H4VA85</accession>